<organism evidence="1 2">
    <name type="scientific">Leptomonas seymouri</name>
    <dbReference type="NCBI Taxonomy" id="5684"/>
    <lineage>
        <taxon>Eukaryota</taxon>
        <taxon>Discoba</taxon>
        <taxon>Euglenozoa</taxon>
        <taxon>Kinetoplastea</taxon>
        <taxon>Metakinetoplastina</taxon>
        <taxon>Trypanosomatida</taxon>
        <taxon>Trypanosomatidae</taxon>
        <taxon>Leishmaniinae</taxon>
        <taxon>Leptomonas</taxon>
    </lineage>
</organism>
<accession>A0A0N1I9S0</accession>
<dbReference type="Proteomes" id="UP000038009">
    <property type="component" value="Unassembled WGS sequence"/>
</dbReference>
<dbReference type="OrthoDB" id="261536at2759"/>
<comment type="caution">
    <text evidence="1">The sequence shown here is derived from an EMBL/GenBank/DDBJ whole genome shotgun (WGS) entry which is preliminary data.</text>
</comment>
<dbReference type="AlphaFoldDB" id="A0A0N1I9S0"/>
<dbReference type="VEuPathDB" id="TriTrypDB:Lsey_0011_0300"/>
<keyword evidence="2" id="KW-1185">Reference proteome</keyword>
<sequence length="600" mass="68382">MSKQFTGDVWGASTPFRMSNTPRLSSEVPAPSKDCGVVKRISEGRAVAGLKDKKDAVDPSVCVADSLEAAENSGKGALVADAAGANYAMALINPEPATTMAVTTTFPSAQLRQCTFSGLFDDVNFPVHTFFSPPRPPGELLPRVRRPNRNAAPVYVNDISRAGAREHNAQREVSRVWRGVLCRRRLRQARVMEMCLNDKVLRIQCWWRSLQAKWRRRKLMLLRSEWSKERTAQFVAVRVLNTTNILYWQHGKYEEAALRIQRTVRWYLREVERQRCAMKGLPESKWPPAFLRPVPLRQHPYFPWRNRQPASLNAEAGALVDLMPGEASCDVATVAALPTRRTLLQFPEAPPGIEPPTQEEVEQINAKMRVKQAERAAALQTPEALSRKEWKTEGVRKEDLDFNAGIVQRLYRTKRVAATVHTKELTAAYFNKAASVIARVFRMYVLIKHMRRRRERTAHAVKAKISRLSTAKIEALKSEAVWQKDLMDAAAFSIQRCWAWYRYRFNGIVPASYRAANTVPTPPCYGLLKAHIEREHALRRSTMNLLEHHQYAERQQLKFYRFVPKKEEVYEHTGFLFVLGPSDAFTDVDSTMEAVDAIQA</sequence>
<proteinExistence type="predicted"/>
<evidence type="ECO:0000313" key="2">
    <source>
        <dbReference type="Proteomes" id="UP000038009"/>
    </source>
</evidence>
<name>A0A0N1I9S0_LEPSE</name>
<protein>
    <submittedName>
        <fullName evidence="1">Uncharacterized protein</fullName>
    </submittedName>
</protein>
<evidence type="ECO:0000313" key="1">
    <source>
        <dbReference type="EMBL" id="KPI90073.1"/>
    </source>
</evidence>
<dbReference type="EMBL" id="LJSK01000011">
    <property type="protein sequence ID" value="KPI90073.1"/>
    <property type="molecule type" value="Genomic_DNA"/>
</dbReference>
<dbReference type="OMA" id="HRAQREV"/>
<gene>
    <name evidence="1" type="ORF">ABL78_0826</name>
</gene>
<reference evidence="1 2" key="1">
    <citation type="journal article" date="2015" name="PLoS Pathog.">
        <title>Leptomonas seymouri: Adaptations to the Dixenous Life Cycle Analyzed by Genome Sequencing, Transcriptome Profiling and Co-infection with Leishmania donovani.</title>
        <authorList>
            <person name="Kraeva N."/>
            <person name="Butenko A."/>
            <person name="Hlavacova J."/>
            <person name="Kostygov A."/>
            <person name="Myskova J."/>
            <person name="Grybchuk D."/>
            <person name="Lestinova T."/>
            <person name="Votypka J."/>
            <person name="Volf P."/>
            <person name="Opperdoes F."/>
            <person name="Flegontov P."/>
            <person name="Lukes J."/>
            <person name="Yurchenko V."/>
        </authorList>
    </citation>
    <scope>NUCLEOTIDE SEQUENCE [LARGE SCALE GENOMIC DNA]</scope>
    <source>
        <strain evidence="1 2">ATCC 30220</strain>
    </source>
</reference>